<feature type="compositionally biased region" description="Polar residues" evidence="1">
    <location>
        <begin position="284"/>
        <end position="301"/>
    </location>
</feature>
<feature type="region of interest" description="Disordered" evidence="1">
    <location>
        <begin position="244"/>
        <end position="440"/>
    </location>
</feature>
<dbReference type="Proteomes" id="UP001362999">
    <property type="component" value="Unassembled WGS sequence"/>
</dbReference>
<feature type="compositionally biased region" description="Polar residues" evidence="1">
    <location>
        <begin position="365"/>
        <end position="375"/>
    </location>
</feature>
<feature type="compositionally biased region" description="Low complexity" evidence="1">
    <location>
        <begin position="309"/>
        <end position="323"/>
    </location>
</feature>
<evidence type="ECO:0000313" key="2">
    <source>
        <dbReference type="EMBL" id="KAK7028333.1"/>
    </source>
</evidence>
<feature type="compositionally biased region" description="Low complexity" evidence="1">
    <location>
        <begin position="217"/>
        <end position="230"/>
    </location>
</feature>
<evidence type="ECO:0000313" key="3">
    <source>
        <dbReference type="Proteomes" id="UP001362999"/>
    </source>
</evidence>
<sequence length="517" mass="57049">MPLPSSNSRYKFKLPADNLLPPSPATAEDRLKQIEQLLFALCYRVEDFINLPHEKLTDPLDPVVRNFLHGVLNLLPRQLTPHCINDAMLNLIESLHSQIRVGTANRFAVRELVNPGADASKQMAIVIDGKPTDRIVPLQYTHNGNAHSLRKDFELVQDVLPVSGMPGSTAEFIPDEKPVLQPEVKKSEVEVKPTLAELEPVILEILPQGAAEVEEAPSSSQTQPDSQPLPWQYEQPVPTKLVKQLEPPEAPSSSQTQPDSQPLFQNEQPVSTKLAKQLEPPEASPSTQTQPDSQPLPQHQQPIAELLKPPFTSSSTQTQPDTQVAEPPDARLVSTNLARQLKAPTRETTKNADGATAEAVEAHHSSPTRTRQGPTNFRALMSPKHPIKSKPVDTTWFSLEPKREPSPPSTPERRPSSPLKGKVRFFDDAMSDTTVEAKRSPTTPFIRARVSSPSRVRATDGVLDAPAFIGDKTVNRTVSRKRVCPTEDVDFEEEAPMKKRKKASGSKPRTPKKKTGA</sequence>
<feature type="region of interest" description="Disordered" evidence="1">
    <location>
        <begin position="211"/>
        <end position="232"/>
    </location>
</feature>
<feature type="compositionally biased region" description="Basic residues" evidence="1">
    <location>
        <begin position="498"/>
        <end position="517"/>
    </location>
</feature>
<comment type="caution">
    <text evidence="2">The sequence shown here is derived from an EMBL/GenBank/DDBJ whole genome shotgun (WGS) entry which is preliminary data.</text>
</comment>
<gene>
    <name evidence="2" type="ORF">R3P38DRAFT_3189809</name>
</gene>
<feature type="compositionally biased region" description="Basic and acidic residues" evidence="1">
    <location>
        <begin position="400"/>
        <end position="415"/>
    </location>
</feature>
<dbReference type="EMBL" id="JAWWNJ010000028">
    <property type="protein sequence ID" value="KAK7028333.1"/>
    <property type="molecule type" value="Genomic_DNA"/>
</dbReference>
<dbReference type="AlphaFoldDB" id="A0AAW0BPI1"/>
<accession>A0AAW0BPI1</accession>
<keyword evidence="3" id="KW-1185">Reference proteome</keyword>
<proteinExistence type="predicted"/>
<name>A0AAW0BPI1_9AGAR</name>
<feature type="compositionally biased region" description="Low complexity" evidence="1">
    <location>
        <begin position="251"/>
        <end position="262"/>
    </location>
</feature>
<feature type="region of interest" description="Disordered" evidence="1">
    <location>
        <begin position="485"/>
        <end position="517"/>
    </location>
</feature>
<reference evidence="2 3" key="1">
    <citation type="journal article" date="2024" name="J Genomics">
        <title>Draft genome sequencing and assembly of Favolaschia claudopus CIRM-BRFM 2984 isolated from oak limbs.</title>
        <authorList>
            <person name="Navarro D."/>
            <person name="Drula E."/>
            <person name="Chaduli D."/>
            <person name="Cazenave R."/>
            <person name="Ahrendt S."/>
            <person name="Wang J."/>
            <person name="Lipzen A."/>
            <person name="Daum C."/>
            <person name="Barry K."/>
            <person name="Grigoriev I.V."/>
            <person name="Favel A."/>
            <person name="Rosso M.N."/>
            <person name="Martin F."/>
        </authorList>
    </citation>
    <scope>NUCLEOTIDE SEQUENCE [LARGE SCALE GENOMIC DNA]</scope>
    <source>
        <strain evidence="2 3">CIRM-BRFM 2984</strain>
    </source>
</reference>
<protein>
    <submittedName>
        <fullName evidence="2">Uncharacterized protein</fullName>
    </submittedName>
</protein>
<organism evidence="2 3">
    <name type="scientific">Favolaschia claudopus</name>
    <dbReference type="NCBI Taxonomy" id="2862362"/>
    <lineage>
        <taxon>Eukaryota</taxon>
        <taxon>Fungi</taxon>
        <taxon>Dikarya</taxon>
        <taxon>Basidiomycota</taxon>
        <taxon>Agaricomycotina</taxon>
        <taxon>Agaricomycetes</taxon>
        <taxon>Agaricomycetidae</taxon>
        <taxon>Agaricales</taxon>
        <taxon>Marasmiineae</taxon>
        <taxon>Mycenaceae</taxon>
        <taxon>Favolaschia</taxon>
    </lineage>
</organism>
<evidence type="ECO:0000256" key="1">
    <source>
        <dbReference type="SAM" id="MobiDB-lite"/>
    </source>
</evidence>